<dbReference type="InterPro" id="IPR051821">
    <property type="entry name" value="Asp/Asn_beta-hydroxylase"/>
</dbReference>
<dbReference type="AlphaFoldDB" id="A0A0B6S2M0"/>
<reference evidence="5 6" key="2">
    <citation type="journal article" date="2016" name="Appl. Microbiol. Biotechnol.">
        <title>Mutations improving production and secretion of extracellular lipase by Burkholderia glumae PG1.</title>
        <authorList>
            <person name="Knapp A."/>
            <person name="Voget S."/>
            <person name="Gao R."/>
            <person name="Zaburannyi N."/>
            <person name="Krysciak D."/>
            <person name="Breuer M."/>
            <person name="Hauer B."/>
            <person name="Streit W.R."/>
            <person name="Muller R."/>
            <person name="Daniel R."/>
            <person name="Jaeger K.E."/>
        </authorList>
    </citation>
    <scope>NUCLEOTIDE SEQUENCE [LARGE SCALE GENOMIC DNA]</scope>
    <source>
        <strain evidence="5 6">PG1</strain>
    </source>
</reference>
<evidence type="ECO:0000256" key="1">
    <source>
        <dbReference type="ARBA" id="ARBA00007730"/>
    </source>
</evidence>
<dbReference type="InterPro" id="IPR027443">
    <property type="entry name" value="IPNS-like_sf"/>
</dbReference>
<dbReference type="InterPro" id="IPR007803">
    <property type="entry name" value="Asp/Arg/Pro-Hydrxlase"/>
</dbReference>
<dbReference type="Proteomes" id="UP000031838">
    <property type="component" value="Chromosome 2"/>
</dbReference>
<gene>
    <name evidence="5" type="ORF">BGL_2c05750</name>
</gene>
<keyword evidence="2" id="KW-0223">Dioxygenase</keyword>
<dbReference type="Pfam" id="PF05118">
    <property type="entry name" value="Asp_Arg_Hydrox"/>
    <property type="match status" value="1"/>
</dbReference>
<dbReference type="PANTHER" id="PTHR46332:SF5">
    <property type="entry name" value="ASPARTATE BETA-HYDROXYLASE DOMAIN CONTAINING 2"/>
    <property type="match status" value="1"/>
</dbReference>
<sequence>MAARNRAVCPGLPRRYRIMSAVYDYATDLLRSLYDRHIENGAVLESTAFPDAARFAGAWREIRAEALEVARDLPRIPRFHDIMSEQADISANDNRDWRMFIMQAYGVRFAKNRARCPRLTEIVDASPDVLSASLSFLAPGKHIPPHRGPFRGVLRGYLVLSMPKRDDGTPAAVLKVDGRDYRLEDGQFLLWDDTFEHEVWNDSDSVRIVLLLDIRRRDLPVGLQLLSAAIVRVIRLGIRLRGGSIPV</sequence>
<evidence type="ECO:0000313" key="5">
    <source>
        <dbReference type="EMBL" id="AJK48659.1"/>
    </source>
</evidence>
<keyword evidence="6" id="KW-1185">Reference proteome</keyword>
<dbReference type="EC" id="1.14.11.16" evidence="5"/>
<dbReference type="KEGG" id="bgp:BGL_2c05750"/>
<dbReference type="PANTHER" id="PTHR46332">
    <property type="entry name" value="ASPARTATE BETA-HYDROXYLASE DOMAIN-CONTAINING PROTEIN 2"/>
    <property type="match status" value="1"/>
</dbReference>
<comment type="similarity">
    <text evidence="1">Belongs to the aspartyl/asparaginyl beta-hydroxylase family.</text>
</comment>
<dbReference type="GO" id="GO:0062101">
    <property type="term" value="F:peptidyl-aspartic acid 3-dioxygenase activity"/>
    <property type="evidence" value="ECO:0007669"/>
    <property type="project" value="UniProtKB-EC"/>
</dbReference>
<name>A0A0B6S2M0_BURPL</name>
<dbReference type="SUPFAM" id="SSF51197">
    <property type="entry name" value="Clavaminate synthase-like"/>
    <property type="match status" value="1"/>
</dbReference>
<evidence type="ECO:0000313" key="6">
    <source>
        <dbReference type="Proteomes" id="UP000031838"/>
    </source>
</evidence>
<protein>
    <submittedName>
        <fullName evidence="5">Aspartyl/asparaginyl beta-hydoxylase</fullName>
        <ecNumber evidence="5">1.14.11.16</ecNumber>
    </submittedName>
</protein>
<dbReference type="Gene3D" id="2.60.120.330">
    <property type="entry name" value="B-lactam Antibiotic, Isopenicillin N Synthase, Chain"/>
    <property type="match status" value="1"/>
</dbReference>
<organism evidence="5 6">
    <name type="scientific">Burkholderia plantarii</name>
    <dbReference type="NCBI Taxonomy" id="41899"/>
    <lineage>
        <taxon>Bacteria</taxon>
        <taxon>Pseudomonadati</taxon>
        <taxon>Pseudomonadota</taxon>
        <taxon>Betaproteobacteria</taxon>
        <taxon>Burkholderiales</taxon>
        <taxon>Burkholderiaceae</taxon>
        <taxon>Burkholderia</taxon>
    </lineage>
</organism>
<keyword evidence="3 5" id="KW-0560">Oxidoreductase</keyword>
<feature type="domain" description="Aspartyl/asparaginy/proline hydroxylase" evidence="4">
    <location>
        <begin position="58"/>
        <end position="216"/>
    </location>
</feature>
<evidence type="ECO:0000256" key="3">
    <source>
        <dbReference type="ARBA" id="ARBA00023002"/>
    </source>
</evidence>
<reference evidence="6" key="1">
    <citation type="submission" date="2011-03" db="EMBL/GenBank/DDBJ databases">
        <authorList>
            <person name="Voget S."/>
            <person name="Streit W.R."/>
            <person name="Jaeger K.E."/>
            <person name="Daniel R."/>
        </authorList>
    </citation>
    <scope>NUCLEOTIDE SEQUENCE [LARGE SCALE GENOMIC DNA]</scope>
    <source>
        <strain evidence="6">PG1</strain>
    </source>
</reference>
<dbReference type="EMBL" id="CP002581">
    <property type="protein sequence ID" value="AJK48659.1"/>
    <property type="molecule type" value="Genomic_DNA"/>
</dbReference>
<proteinExistence type="inferred from homology"/>
<accession>A0A0B6S2M0</accession>
<evidence type="ECO:0000256" key="2">
    <source>
        <dbReference type="ARBA" id="ARBA00022964"/>
    </source>
</evidence>
<dbReference type="HOGENOM" id="CLU_071783_1_0_4"/>
<evidence type="ECO:0000259" key="4">
    <source>
        <dbReference type="Pfam" id="PF05118"/>
    </source>
</evidence>